<accession>A0A8C0U1J6</accession>
<keyword evidence="4" id="KW-1185">Reference proteome</keyword>
<organism evidence="3 4">
    <name type="scientific">Cyanistes caeruleus</name>
    <name type="common">Eurasian blue tit</name>
    <name type="synonym">Parus caeruleus</name>
    <dbReference type="NCBI Taxonomy" id="156563"/>
    <lineage>
        <taxon>Eukaryota</taxon>
        <taxon>Metazoa</taxon>
        <taxon>Chordata</taxon>
        <taxon>Craniata</taxon>
        <taxon>Vertebrata</taxon>
        <taxon>Euteleostomi</taxon>
        <taxon>Archelosauria</taxon>
        <taxon>Archosauria</taxon>
        <taxon>Dinosauria</taxon>
        <taxon>Saurischia</taxon>
        <taxon>Theropoda</taxon>
        <taxon>Coelurosauria</taxon>
        <taxon>Aves</taxon>
        <taxon>Neognathae</taxon>
        <taxon>Neoaves</taxon>
        <taxon>Telluraves</taxon>
        <taxon>Australaves</taxon>
        <taxon>Passeriformes</taxon>
        <taxon>Paridae</taxon>
        <taxon>Cyanistes</taxon>
    </lineage>
</organism>
<evidence type="ECO:0000256" key="1">
    <source>
        <dbReference type="SAM" id="MobiDB-lite"/>
    </source>
</evidence>
<dbReference type="Ensembl" id="ENSCCET00000000800.1">
    <property type="protein sequence ID" value="ENSCCEP00000000420.1"/>
    <property type="gene ID" value="ENSCCEG00000000571.1"/>
</dbReference>
<protein>
    <recommendedName>
        <fullName evidence="2">Rad51-like C-terminal domain-containing protein</fullName>
    </recommendedName>
</protein>
<dbReference type="AlphaFoldDB" id="A0A8C0U1J6"/>
<reference evidence="3" key="2">
    <citation type="submission" date="2025-09" db="UniProtKB">
        <authorList>
            <consortium name="Ensembl"/>
        </authorList>
    </citation>
    <scope>IDENTIFICATION</scope>
</reference>
<reference evidence="3" key="1">
    <citation type="submission" date="2025-08" db="UniProtKB">
        <authorList>
            <consortium name="Ensembl"/>
        </authorList>
    </citation>
    <scope>IDENTIFICATION</scope>
</reference>
<name>A0A8C0U1J6_CYACU</name>
<dbReference type="Pfam" id="PF08423">
    <property type="entry name" value="Rad51"/>
    <property type="match status" value="1"/>
</dbReference>
<proteinExistence type="predicted"/>
<dbReference type="InterPro" id="IPR013632">
    <property type="entry name" value="Rad51_C"/>
</dbReference>
<evidence type="ECO:0000313" key="4">
    <source>
        <dbReference type="Proteomes" id="UP000694410"/>
    </source>
</evidence>
<dbReference type="Proteomes" id="UP000694410">
    <property type="component" value="Unplaced"/>
</dbReference>
<evidence type="ECO:0000313" key="3">
    <source>
        <dbReference type="Ensembl" id="ENSCCEP00000000420.1"/>
    </source>
</evidence>
<feature type="domain" description="Rad51-like C-terminal" evidence="2">
    <location>
        <begin position="69"/>
        <end position="108"/>
    </location>
</feature>
<evidence type="ECO:0000259" key="2">
    <source>
        <dbReference type="Pfam" id="PF08423"/>
    </source>
</evidence>
<sequence>MSESANFFAKFLLVFCGKNKTTNPKQSKNTNKCPFSPSQQCVEAVVYAAEKELQTDSQGFTTATELRQRRSESIPSTTDSKELDNLHQGEIETGSIMDLFGEFHLGPCASWAAFPWDHTLCVFLDPAGAAESQWPQLGIR</sequence>
<feature type="region of interest" description="Disordered" evidence="1">
    <location>
        <begin position="58"/>
        <end position="87"/>
    </location>
</feature>